<keyword evidence="3" id="KW-1185">Reference proteome</keyword>
<comment type="caution">
    <text evidence="2">The sequence shown here is derived from an EMBL/GenBank/DDBJ whole genome shotgun (WGS) entry which is preliminary data.</text>
</comment>
<feature type="region of interest" description="Disordered" evidence="1">
    <location>
        <begin position="16"/>
        <end position="89"/>
    </location>
</feature>
<name>A0A4C1V5L6_EUMVA</name>
<proteinExistence type="predicted"/>
<gene>
    <name evidence="2" type="ORF">EVAR_94095_1</name>
</gene>
<organism evidence="2 3">
    <name type="scientific">Eumeta variegata</name>
    <name type="common">Bagworm moth</name>
    <name type="synonym">Eumeta japonica</name>
    <dbReference type="NCBI Taxonomy" id="151549"/>
    <lineage>
        <taxon>Eukaryota</taxon>
        <taxon>Metazoa</taxon>
        <taxon>Ecdysozoa</taxon>
        <taxon>Arthropoda</taxon>
        <taxon>Hexapoda</taxon>
        <taxon>Insecta</taxon>
        <taxon>Pterygota</taxon>
        <taxon>Neoptera</taxon>
        <taxon>Endopterygota</taxon>
        <taxon>Lepidoptera</taxon>
        <taxon>Glossata</taxon>
        <taxon>Ditrysia</taxon>
        <taxon>Tineoidea</taxon>
        <taxon>Psychidae</taxon>
        <taxon>Oiketicinae</taxon>
        <taxon>Eumeta</taxon>
    </lineage>
</organism>
<reference evidence="2 3" key="1">
    <citation type="journal article" date="2019" name="Commun. Biol.">
        <title>The bagworm genome reveals a unique fibroin gene that provides high tensile strength.</title>
        <authorList>
            <person name="Kono N."/>
            <person name="Nakamura H."/>
            <person name="Ohtoshi R."/>
            <person name="Tomita M."/>
            <person name="Numata K."/>
            <person name="Arakawa K."/>
        </authorList>
    </citation>
    <scope>NUCLEOTIDE SEQUENCE [LARGE SCALE GENOMIC DNA]</scope>
</reference>
<evidence type="ECO:0000256" key="1">
    <source>
        <dbReference type="SAM" id="MobiDB-lite"/>
    </source>
</evidence>
<dbReference type="EMBL" id="BGZK01000283">
    <property type="protein sequence ID" value="GBP34081.1"/>
    <property type="molecule type" value="Genomic_DNA"/>
</dbReference>
<dbReference type="AlphaFoldDB" id="A0A4C1V5L6"/>
<evidence type="ECO:0000313" key="3">
    <source>
        <dbReference type="Proteomes" id="UP000299102"/>
    </source>
</evidence>
<sequence length="89" mass="9771">MYSYSLSHRAEIYLQGKGEPPRARGRHRHRNVSAAGRTDERAGRARARANRARPGGGPRLKNKALSTAGALAEEINSRPRTLQPPLSIC</sequence>
<accession>A0A4C1V5L6</accession>
<evidence type="ECO:0000313" key="2">
    <source>
        <dbReference type="EMBL" id="GBP34081.1"/>
    </source>
</evidence>
<protein>
    <submittedName>
        <fullName evidence="2">Uncharacterized protein</fullName>
    </submittedName>
</protein>
<dbReference type="Proteomes" id="UP000299102">
    <property type="component" value="Unassembled WGS sequence"/>
</dbReference>